<feature type="chain" id="PRO_5042172046" description="Transmembrane protein" evidence="2">
    <location>
        <begin position="36"/>
        <end position="250"/>
    </location>
</feature>
<keyword evidence="4" id="KW-1185">Reference proteome</keyword>
<dbReference type="AlphaFoldDB" id="A0AAD7C0Y5"/>
<comment type="caution">
    <text evidence="3">The sequence shown here is derived from an EMBL/GenBank/DDBJ whole genome shotgun (WGS) entry which is preliminary data.</text>
</comment>
<feature type="signal peptide" evidence="2">
    <location>
        <begin position="1"/>
        <end position="35"/>
    </location>
</feature>
<keyword evidence="1" id="KW-0812">Transmembrane</keyword>
<dbReference type="Proteomes" id="UP001221142">
    <property type="component" value="Unassembled WGS sequence"/>
</dbReference>
<evidence type="ECO:0000313" key="4">
    <source>
        <dbReference type="Proteomes" id="UP001221142"/>
    </source>
</evidence>
<evidence type="ECO:0000313" key="3">
    <source>
        <dbReference type="EMBL" id="KAJ7636308.1"/>
    </source>
</evidence>
<gene>
    <name evidence="3" type="ORF">FB45DRAFT_864364</name>
</gene>
<sequence length="250" mass="27679">MCRHQPQTHRILHNTLRLLYILGLLFLLFPLSVFAESIASDDPDLPAALEAAPEDHDPLSIVATDMHTPPIIIIGFILVYTLLEAATVFFCCRGLGCRDSRSGEDDLESQRVACEGGGGGAGGVGEYGACRCGVRRCVEEENLMKCVDELLAQMTPAWDDLAKRLADLIPPPLLAVATRWDFVVEKLNGYLIADSAGFRSSFMTRRREQEEITWSWSTAPRLHWIDGALGYRPTKRPFGHVPPDSKTPVM</sequence>
<keyword evidence="2" id="KW-0732">Signal</keyword>
<organism evidence="3 4">
    <name type="scientific">Roridomyces roridus</name>
    <dbReference type="NCBI Taxonomy" id="1738132"/>
    <lineage>
        <taxon>Eukaryota</taxon>
        <taxon>Fungi</taxon>
        <taxon>Dikarya</taxon>
        <taxon>Basidiomycota</taxon>
        <taxon>Agaricomycotina</taxon>
        <taxon>Agaricomycetes</taxon>
        <taxon>Agaricomycetidae</taxon>
        <taxon>Agaricales</taxon>
        <taxon>Marasmiineae</taxon>
        <taxon>Mycenaceae</taxon>
        <taxon>Roridomyces</taxon>
    </lineage>
</organism>
<accession>A0AAD7C0Y5</accession>
<protein>
    <recommendedName>
        <fullName evidence="5">Transmembrane protein</fullName>
    </recommendedName>
</protein>
<evidence type="ECO:0008006" key="5">
    <source>
        <dbReference type="Google" id="ProtNLM"/>
    </source>
</evidence>
<proteinExistence type="predicted"/>
<feature type="transmembrane region" description="Helical" evidence="1">
    <location>
        <begin position="71"/>
        <end position="92"/>
    </location>
</feature>
<keyword evidence="1" id="KW-1133">Transmembrane helix</keyword>
<name>A0AAD7C0Y5_9AGAR</name>
<keyword evidence="1" id="KW-0472">Membrane</keyword>
<dbReference type="EMBL" id="JARKIF010000006">
    <property type="protein sequence ID" value="KAJ7636308.1"/>
    <property type="molecule type" value="Genomic_DNA"/>
</dbReference>
<evidence type="ECO:0000256" key="2">
    <source>
        <dbReference type="SAM" id="SignalP"/>
    </source>
</evidence>
<evidence type="ECO:0000256" key="1">
    <source>
        <dbReference type="SAM" id="Phobius"/>
    </source>
</evidence>
<reference evidence="3" key="1">
    <citation type="submission" date="2023-03" db="EMBL/GenBank/DDBJ databases">
        <title>Massive genome expansion in bonnet fungi (Mycena s.s.) driven by repeated elements and novel gene families across ecological guilds.</title>
        <authorList>
            <consortium name="Lawrence Berkeley National Laboratory"/>
            <person name="Harder C.B."/>
            <person name="Miyauchi S."/>
            <person name="Viragh M."/>
            <person name="Kuo A."/>
            <person name="Thoen E."/>
            <person name="Andreopoulos B."/>
            <person name="Lu D."/>
            <person name="Skrede I."/>
            <person name="Drula E."/>
            <person name="Henrissat B."/>
            <person name="Morin E."/>
            <person name="Kohler A."/>
            <person name="Barry K."/>
            <person name="LaButti K."/>
            <person name="Morin E."/>
            <person name="Salamov A."/>
            <person name="Lipzen A."/>
            <person name="Mereny Z."/>
            <person name="Hegedus B."/>
            <person name="Baldrian P."/>
            <person name="Stursova M."/>
            <person name="Weitz H."/>
            <person name="Taylor A."/>
            <person name="Grigoriev I.V."/>
            <person name="Nagy L.G."/>
            <person name="Martin F."/>
            <person name="Kauserud H."/>
        </authorList>
    </citation>
    <scope>NUCLEOTIDE SEQUENCE</scope>
    <source>
        <strain evidence="3">9284</strain>
    </source>
</reference>